<dbReference type="Pfam" id="PF14388">
    <property type="entry name" value="DUF4419"/>
    <property type="match status" value="1"/>
</dbReference>
<evidence type="ECO:0000313" key="11">
    <source>
        <dbReference type="EMBL" id="KAK9833961.1"/>
    </source>
</evidence>
<evidence type="ECO:0000256" key="5">
    <source>
        <dbReference type="ARBA" id="ARBA00022989"/>
    </source>
</evidence>
<comment type="caution">
    <text evidence="11">The sequence shown here is derived from an EMBL/GenBank/DDBJ whole genome shotgun (WGS) entry which is preliminary data.</text>
</comment>
<dbReference type="InterPro" id="IPR017873">
    <property type="entry name" value="Cys-rich_GLG1_repeat_euk"/>
</dbReference>
<evidence type="ECO:0000256" key="7">
    <source>
        <dbReference type="ARBA" id="ARBA00023180"/>
    </source>
</evidence>
<feature type="transmembrane region" description="Helical" evidence="9">
    <location>
        <begin position="938"/>
        <end position="959"/>
    </location>
</feature>
<keyword evidence="12" id="KW-1185">Reference proteome</keyword>
<feature type="chain" id="PRO_5044024966" description="Golgi apparatus protein 1" evidence="10">
    <location>
        <begin position="30"/>
        <end position="1197"/>
    </location>
</feature>
<evidence type="ECO:0000256" key="6">
    <source>
        <dbReference type="ARBA" id="ARBA00023136"/>
    </source>
</evidence>
<feature type="compositionally biased region" description="Polar residues" evidence="8">
    <location>
        <begin position="989"/>
        <end position="1010"/>
    </location>
</feature>
<dbReference type="Pfam" id="PF00839">
    <property type="entry name" value="Cys_rich_FGFR"/>
    <property type="match status" value="10"/>
</dbReference>
<sequence>MSEGSRRKQQHFKIACCVVLLCLAAPASGQQVAGAAKQAAQQVATSAKEVVQEQVPGISKAANASSSTPAKGASGAQLDEQVDEAIDAQEYKELPDQEVVAQVVPQESAAKLANSDGDVATTGKCSSEIDAFCKDVTPGEGRLSKCLTDQFQEEMQDKYTGPRVSEACHNEVDGFKEDRASNINKDLPLARSCQHDVEKLCKDIRGDTNVLSCLRSKKEELSSECSDEVFERQLDAADDYRTDPALFKACEVDAKANCRAVDEHGGRVQQCLEEHEALLSWDCQEQLFRQQMENADDLRLSVRLFRKCLPDKKKFCKDVPPGNARAKECLEDHREDPGFQPECKEEIEKMMAARAADFRLDTQLRQLCAEDIRDICAYEADSLDMSAGMDARVSQCLQDYKEDIKSPACAKRVHKLIELASSDIRFDIPLADACHEDRVQFCGNTPPGSARVIRCLQDRREQLSTDCKATLFDQEVRMAESIDFQYKTKKACSPEIKRFCPGMPGGHARVIRCLQDHLSEAQFSTGCRSEVQRQQQNSATDYRLNFRLANACHTTIASKCSDACGAINLEQPCGGKVLRCLTDKLEEITDEECKKEVFYFEKMEVQDFRNDIMLAEACRKDVDSVCATIQPGEGRVHQCLRDNLEKLSDGCRKEELALRSAQSSNVELMPNLAQACAPERAKHCADVRSGKARVFMCLLNKSDRVEFTPACKKELTAQEERRVKDWRLDYDLRLACKEDVPKVCASAKADQDKENAAVFKCLVEKADSTGAACSQETGRAVRNALQFYAPRMPVTDICDSDVMDKCLQNKGLDTYGIGQIRQCLLHAGASDIAAADEARLVAESQGNTTRHHRRLQQASVPTELGEKEQALEKLSPGCKSLVLLAEPGDAYGAYQSLLSAGTVVGNMRKIESNFGLRAGTLTPVAATSGVSSLTITGWTATLGLLALIAVIIVGGIYGYRRSSISQQDRPVNLPHSAGGHRLIARSRSRSVSQNGTMPFQPVSEQEQSLGSRRREQEPQGGNAAAMPQAPQQIVAPTGSLCNVNKLDSTHAIQRDQPTGLHAHGVRVEVDDVAQEPIKERMISGKARALEICSSATACSHAAADVRQWNQQLQQILKQFILAFEPEAKQDRHFWSGIVKYNGPRRSGAEATETGGVMYTRPPLDKSVDGERIKSSKLLLTDLSGRLLIEVHDASKTI</sequence>
<dbReference type="Proteomes" id="UP001438707">
    <property type="component" value="Unassembled WGS sequence"/>
</dbReference>
<keyword evidence="5 9" id="KW-1133">Transmembrane helix</keyword>
<evidence type="ECO:0000313" key="12">
    <source>
        <dbReference type="Proteomes" id="UP001438707"/>
    </source>
</evidence>
<evidence type="ECO:0000256" key="1">
    <source>
        <dbReference type="ARBA" id="ARBA00004479"/>
    </source>
</evidence>
<feature type="signal peptide" evidence="10">
    <location>
        <begin position="1"/>
        <end position="29"/>
    </location>
</feature>
<evidence type="ECO:0000256" key="8">
    <source>
        <dbReference type="SAM" id="MobiDB-lite"/>
    </source>
</evidence>
<evidence type="ECO:0000256" key="10">
    <source>
        <dbReference type="SAM" id="SignalP"/>
    </source>
</evidence>
<feature type="region of interest" description="Disordered" evidence="8">
    <location>
        <begin position="59"/>
        <end position="78"/>
    </location>
</feature>
<comment type="subcellular location">
    <subcellularLocation>
        <location evidence="1">Membrane</location>
        <topology evidence="1">Single-pass type I membrane protein</topology>
    </subcellularLocation>
</comment>
<protein>
    <recommendedName>
        <fullName evidence="13">Golgi apparatus protein 1</fullName>
    </recommendedName>
</protein>
<evidence type="ECO:0000256" key="9">
    <source>
        <dbReference type="SAM" id="Phobius"/>
    </source>
</evidence>
<keyword evidence="6 9" id="KW-0472">Membrane</keyword>
<reference evidence="11 12" key="1">
    <citation type="journal article" date="2024" name="Nat. Commun.">
        <title>Phylogenomics reveals the evolutionary origins of lichenization in chlorophyte algae.</title>
        <authorList>
            <person name="Puginier C."/>
            <person name="Libourel C."/>
            <person name="Otte J."/>
            <person name="Skaloud P."/>
            <person name="Haon M."/>
            <person name="Grisel S."/>
            <person name="Petersen M."/>
            <person name="Berrin J.G."/>
            <person name="Delaux P.M."/>
            <person name="Dal Grande F."/>
            <person name="Keller J."/>
        </authorList>
    </citation>
    <scope>NUCLEOTIDE SEQUENCE [LARGE SCALE GENOMIC DNA]</scope>
    <source>
        <strain evidence="11 12">SAG 2145</strain>
    </source>
</reference>
<feature type="region of interest" description="Disordered" evidence="8">
    <location>
        <begin position="984"/>
        <end position="1028"/>
    </location>
</feature>
<evidence type="ECO:0000256" key="2">
    <source>
        <dbReference type="ARBA" id="ARBA00022692"/>
    </source>
</evidence>
<dbReference type="GO" id="GO:0000139">
    <property type="term" value="C:Golgi membrane"/>
    <property type="evidence" value="ECO:0007669"/>
    <property type="project" value="InterPro"/>
</dbReference>
<evidence type="ECO:0008006" key="13">
    <source>
        <dbReference type="Google" id="ProtNLM"/>
    </source>
</evidence>
<evidence type="ECO:0000256" key="3">
    <source>
        <dbReference type="ARBA" id="ARBA00022729"/>
    </source>
</evidence>
<feature type="region of interest" description="Disordered" evidence="8">
    <location>
        <begin position="1145"/>
        <end position="1165"/>
    </location>
</feature>
<gene>
    <name evidence="11" type="ORF">WJX74_011125</name>
</gene>
<dbReference type="InterPro" id="IPR039728">
    <property type="entry name" value="GLG1"/>
</dbReference>
<dbReference type="AlphaFoldDB" id="A0AAW1RKB0"/>
<name>A0AAW1RKB0_9CHLO</name>
<proteinExistence type="predicted"/>
<dbReference type="PANTHER" id="PTHR11884:SF1">
    <property type="entry name" value="GOLGI APPARATUS PROTEIN 1"/>
    <property type="match status" value="1"/>
</dbReference>
<evidence type="ECO:0000256" key="4">
    <source>
        <dbReference type="ARBA" id="ARBA00022737"/>
    </source>
</evidence>
<dbReference type="PANTHER" id="PTHR11884">
    <property type="entry name" value="SELECTIN LIGAND RELATED"/>
    <property type="match status" value="1"/>
</dbReference>
<dbReference type="EMBL" id="JALJOS010000010">
    <property type="protein sequence ID" value="KAK9833961.1"/>
    <property type="molecule type" value="Genomic_DNA"/>
</dbReference>
<keyword evidence="4" id="KW-0677">Repeat</keyword>
<dbReference type="InterPro" id="IPR025533">
    <property type="entry name" value="DUF4419"/>
</dbReference>
<keyword evidence="2 9" id="KW-0812">Transmembrane</keyword>
<accession>A0AAW1RKB0</accession>
<keyword evidence="3 10" id="KW-0732">Signal</keyword>
<dbReference type="InterPro" id="IPR001893">
    <property type="entry name" value="Cys-rich_GLG1_repeat"/>
</dbReference>
<dbReference type="PROSITE" id="PS51289">
    <property type="entry name" value="GLG1_C_RICH"/>
    <property type="match status" value="4"/>
</dbReference>
<keyword evidence="7" id="KW-0325">Glycoprotein</keyword>
<organism evidence="11 12">
    <name type="scientific">Apatococcus lobatus</name>
    <dbReference type="NCBI Taxonomy" id="904363"/>
    <lineage>
        <taxon>Eukaryota</taxon>
        <taxon>Viridiplantae</taxon>
        <taxon>Chlorophyta</taxon>
        <taxon>core chlorophytes</taxon>
        <taxon>Trebouxiophyceae</taxon>
        <taxon>Chlorellales</taxon>
        <taxon>Chlorellaceae</taxon>
        <taxon>Apatococcus</taxon>
    </lineage>
</organism>